<dbReference type="GO" id="GO:0016020">
    <property type="term" value="C:membrane"/>
    <property type="evidence" value="ECO:0007669"/>
    <property type="project" value="UniProtKB-ARBA"/>
</dbReference>
<dbReference type="Pfam" id="PF00481">
    <property type="entry name" value="PP2C"/>
    <property type="match status" value="1"/>
</dbReference>
<dbReference type="InterPro" id="IPR036457">
    <property type="entry name" value="PPM-type-like_dom_sf"/>
</dbReference>
<evidence type="ECO:0000256" key="10">
    <source>
        <dbReference type="ARBA" id="ARBA00047761"/>
    </source>
</evidence>
<feature type="domain" description="PPM-type phosphatase" evidence="14">
    <location>
        <begin position="50"/>
        <end position="358"/>
    </location>
</feature>
<evidence type="ECO:0000256" key="6">
    <source>
        <dbReference type="ARBA" id="ARBA00022801"/>
    </source>
</evidence>
<dbReference type="SUPFAM" id="SSF81606">
    <property type="entry name" value="PP2C-like"/>
    <property type="match status" value="1"/>
</dbReference>
<proteinExistence type="inferred from homology"/>
<dbReference type="SMART" id="SM00332">
    <property type="entry name" value="PP2Cc"/>
    <property type="match status" value="1"/>
</dbReference>
<evidence type="ECO:0000256" key="4">
    <source>
        <dbReference type="ARBA" id="ARBA00013081"/>
    </source>
</evidence>
<dbReference type="InterPro" id="IPR000222">
    <property type="entry name" value="PP2C_BS"/>
</dbReference>
<evidence type="ECO:0000256" key="7">
    <source>
        <dbReference type="ARBA" id="ARBA00022842"/>
    </source>
</evidence>
<dbReference type="GO" id="GO:0004722">
    <property type="term" value="F:protein serine/threonine phosphatase activity"/>
    <property type="evidence" value="ECO:0007669"/>
    <property type="project" value="UniProtKB-EC"/>
</dbReference>
<gene>
    <name evidence="15" type="ORF">ILEXP_LOCUS36563</name>
</gene>
<evidence type="ECO:0000256" key="12">
    <source>
        <dbReference type="RuleBase" id="RU003465"/>
    </source>
</evidence>
<name>A0ABC8TD03_9AQUA</name>
<dbReference type="PANTHER" id="PTHR47992">
    <property type="entry name" value="PROTEIN PHOSPHATASE"/>
    <property type="match status" value="1"/>
</dbReference>
<dbReference type="FunFam" id="3.60.40.10:FF:000008">
    <property type="entry name" value="Phosphatase 2C family protein"/>
    <property type="match status" value="1"/>
</dbReference>
<organism evidence="15 16">
    <name type="scientific">Ilex paraguariensis</name>
    <name type="common">yerba mate</name>
    <dbReference type="NCBI Taxonomy" id="185542"/>
    <lineage>
        <taxon>Eukaryota</taxon>
        <taxon>Viridiplantae</taxon>
        <taxon>Streptophyta</taxon>
        <taxon>Embryophyta</taxon>
        <taxon>Tracheophyta</taxon>
        <taxon>Spermatophyta</taxon>
        <taxon>Magnoliopsida</taxon>
        <taxon>eudicotyledons</taxon>
        <taxon>Gunneridae</taxon>
        <taxon>Pentapetalae</taxon>
        <taxon>asterids</taxon>
        <taxon>campanulids</taxon>
        <taxon>Aquifoliales</taxon>
        <taxon>Aquifoliaceae</taxon>
        <taxon>Ilex</taxon>
    </lineage>
</organism>
<dbReference type="Proteomes" id="UP001642360">
    <property type="component" value="Unassembled WGS sequence"/>
</dbReference>
<dbReference type="PROSITE" id="PS51746">
    <property type="entry name" value="PPM_2"/>
    <property type="match status" value="1"/>
</dbReference>
<evidence type="ECO:0000313" key="16">
    <source>
        <dbReference type="Proteomes" id="UP001642360"/>
    </source>
</evidence>
<evidence type="ECO:0000256" key="9">
    <source>
        <dbReference type="ARBA" id="ARBA00023211"/>
    </source>
</evidence>
<dbReference type="PROSITE" id="PS01032">
    <property type="entry name" value="PPM_1"/>
    <property type="match status" value="1"/>
</dbReference>
<comment type="catalytic activity">
    <reaction evidence="11">
        <text>O-phospho-L-threonyl-[protein] + H2O = L-threonyl-[protein] + phosphate</text>
        <dbReference type="Rhea" id="RHEA:47004"/>
        <dbReference type="Rhea" id="RHEA-COMP:11060"/>
        <dbReference type="Rhea" id="RHEA-COMP:11605"/>
        <dbReference type="ChEBI" id="CHEBI:15377"/>
        <dbReference type="ChEBI" id="CHEBI:30013"/>
        <dbReference type="ChEBI" id="CHEBI:43474"/>
        <dbReference type="ChEBI" id="CHEBI:61977"/>
        <dbReference type="EC" id="3.1.3.16"/>
    </reaction>
</comment>
<dbReference type="EMBL" id="CAUOFW020004802">
    <property type="protein sequence ID" value="CAK9167299.1"/>
    <property type="molecule type" value="Genomic_DNA"/>
</dbReference>
<keyword evidence="9" id="KW-0464">Manganese</keyword>
<reference evidence="15 16" key="1">
    <citation type="submission" date="2024-02" db="EMBL/GenBank/DDBJ databases">
        <authorList>
            <person name="Vignale AGUSTIN F."/>
            <person name="Sosa J E."/>
            <person name="Modenutti C."/>
        </authorList>
    </citation>
    <scope>NUCLEOTIDE SEQUENCE [LARGE SCALE GENOMIC DNA]</scope>
</reference>
<evidence type="ECO:0000256" key="3">
    <source>
        <dbReference type="ARBA" id="ARBA00006702"/>
    </source>
</evidence>
<evidence type="ECO:0000256" key="2">
    <source>
        <dbReference type="ARBA" id="ARBA00001946"/>
    </source>
</evidence>
<keyword evidence="5" id="KW-0479">Metal-binding</keyword>
<comment type="caution">
    <text evidence="15">The sequence shown here is derived from an EMBL/GenBank/DDBJ whole genome shotgun (WGS) entry which is preliminary data.</text>
</comment>
<comment type="catalytic activity">
    <reaction evidence="10">
        <text>O-phospho-L-seryl-[protein] + H2O = L-seryl-[protein] + phosphate</text>
        <dbReference type="Rhea" id="RHEA:20629"/>
        <dbReference type="Rhea" id="RHEA-COMP:9863"/>
        <dbReference type="Rhea" id="RHEA-COMP:11604"/>
        <dbReference type="ChEBI" id="CHEBI:15377"/>
        <dbReference type="ChEBI" id="CHEBI:29999"/>
        <dbReference type="ChEBI" id="CHEBI:43474"/>
        <dbReference type="ChEBI" id="CHEBI:83421"/>
        <dbReference type="EC" id="3.1.3.16"/>
    </reaction>
</comment>
<dbReference type="AlphaFoldDB" id="A0ABC8TD03"/>
<comment type="similarity">
    <text evidence="3 12">Belongs to the PP2C family.</text>
</comment>
<keyword evidence="6 12" id="KW-0378">Hydrolase</keyword>
<comment type="cofactor">
    <cofactor evidence="1">
        <name>Mn(2+)</name>
        <dbReference type="ChEBI" id="CHEBI:29035"/>
    </cofactor>
</comment>
<evidence type="ECO:0000256" key="8">
    <source>
        <dbReference type="ARBA" id="ARBA00022912"/>
    </source>
</evidence>
<comment type="cofactor">
    <cofactor evidence="2">
        <name>Mg(2+)</name>
        <dbReference type="ChEBI" id="CHEBI:18420"/>
    </cofactor>
</comment>
<evidence type="ECO:0000256" key="11">
    <source>
        <dbReference type="ARBA" id="ARBA00048336"/>
    </source>
</evidence>
<protein>
    <recommendedName>
        <fullName evidence="4">protein-serine/threonine phosphatase</fullName>
        <ecNumber evidence="4">3.1.3.16</ecNumber>
    </recommendedName>
</protein>
<dbReference type="Gene3D" id="3.60.40.10">
    <property type="entry name" value="PPM-type phosphatase domain"/>
    <property type="match status" value="3"/>
</dbReference>
<feature type="region of interest" description="Disordered" evidence="13">
    <location>
        <begin position="579"/>
        <end position="600"/>
    </location>
</feature>
<dbReference type="CDD" id="cd00143">
    <property type="entry name" value="PP2Cc"/>
    <property type="match status" value="1"/>
</dbReference>
<keyword evidence="8 12" id="KW-0904">Protein phosphatase</keyword>
<dbReference type="GO" id="GO:0046872">
    <property type="term" value="F:metal ion binding"/>
    <property type="evidence" value="ECO:0007669"/>
    <property type="project" value="UniProtKB-KW"/>
</dbReference>
<evidence type="ECO:0000259" key="14">
    <source>
        <dbReference type="PROSITE" id="PS51746"/>
    </source>
</evidence>
<keyword evidence="16" id="KW-1185">Reference proteome</keyword>
<dbReference type="InterPro" id="IPR015655">
    <property type="entry name" value="PP2C"/>
</dbReference>
<evidence type="ECO:0000256" key="1">
    <source>
        <dbReference type="ARBA" id="ARBA00001936"/>
    </source>
</evidence>
<accession>A0ABC8TD03</accession>
<evidence type="ECO:0000256" key="13">
    <source>
        <dbReference type="SAM" id="MobiDB-lite"/>
    </source>
</evidence>
<evidence type="ECO:0000256" key="5">
    <source>
        <dbReference type="ARBA" id="ARBA00022723"/>
    </source>
</evidence>
<sequence length="677" mass="75472">MKMVKPCWKPIVEGDGLSRVGDSCRRGGDPNGKFDGLLWYKDLGPHVNGEFSMAVVQANSLLEDQSQLESGPLSSLDSGPYGTFIGVYDGHGGPETSRFLNENLFPNLKKFASEHQEISATVIKKAFLATEEDFLYVVREQWLTKPQIASVGSCCLVGVICNGLLYVANVGDSRVVLGRAENAVRGVTAIQLSTEHNASIESVRDELRSLHPHDSQIVVLRHKVWRVKGLIQVSRSIGDAYLKKSEFNKEPLLAKFRLPEPFHKPILSPEPSICIHKLNPKDQFLIFASDGLWEHLSNQEAVDIVHSYPRNGIAKRLIKAALRVAAKKREMRYSDLKKIDRGVRRHFHDDITVVVVFLDPPLMNRSSSRSSTFSLRGGGGVPTPAKVSEGKSKLTASWTEEHLHHQKSHAVAHRINEEKHIQKSKLESRYGDNTTGDRKLLVNAVLPGIAKRLIKAALRVAAKKREMRYSDLKKIDRGVRRHFHDDITVVVVFLDPPLMNRSSSRSSTFSLRGGGGVPTPAKGIAKRLIKAALRVAAKKREMRYSDLKKIDRGVRRHFHDDITVVVVFLDPPLMNRSSSRSSTFSLRGGGGVPTPAKVSEGKSKLTASWTEEHLHHQKSHAVAHRINEEKHIQQSKLESRYGDNTTGDRKLLVNAVLPVFFDIIPTDSQTQNYPTAT</sequence>
<feature type="region of interest" description="Disordered" evidence="13">
    <location>
        <begin position="368"/>
        <end position="389"/>
    </location>
</feature>
<evidence type="ECO:0000313" key="15">
    <source>
        <dbReference type="EMBL" id="CAK9167299.1"/>
    </source>
</evidence>
<keyword evidence="7" id="KW-0460">Magnesium</keyword>
<dbReference type="InterPro" id="IPR001932">
    <property type="entry name" value="PPM-type_phosphatase-like_dom"/>
</dbReference>
<dbReference type="EC" id="3.1.3.16" evidence="4"/>